<dbReference type="RefSeq" id="WP_046104001.1">
    <property type="nucleotide sequence ID" value="NZ_JZEY01000054.1"/>
</dbReference>
<feature type="domain" description="ABC transporter" evidence="7">
    <location>
        <begin position="18"/>
        <end position="268"/>
    </location>
</feature>
<dbReference type="InterPro" id="IPR027417">
    <property type="entry name" value="P-loop_NTPase"/>
</dbReference>
<dbReference type="PANTHER" id="PTHR43776">
    <property type="entry name" value="TRANSPORT ATP-BINDING PROTEIN"/>
    <property type="match status" value="1"/>
</dbReference>
<dbReference type="PROSITE" id="PS00211">
    <property type="entry name" value="ABC_TRANSPORTER_1"/>
    <property type="match status" value="2"/>
</dbReference>
<reference evidence="8 9" key="1">
    <citation type="submission" date="2015-03" db="EMBL/GenBank/DDBJ databases">
        <authorList>
            <person name="Hassan Y."/>
            <person name="Lepp D."/>
            <person name="Li X.-Z."/>
            <person name="Zhou T."/>
        </authorList>
    </citation>
    <scope>NUCLEOTIDE SEQUENCE [LARGE SCALE GENOMIC DNA]</scope>
    <source>
        <strain evidence="8 9">IPL18</strain>
    </source>
</reference>
<keyword evidence="3" id="KW-0813">Transport</keyword>
<evidence type="ECO:0000259" key="7">
    <source>
        <dbReference type="PROSITE" id="PS50893"/>
    </source>
</evidence>
<dbReference type="AlphaFoldDB" id="A0A0F5FK91"/>
<dbReference type="InterPro" id="IPR050319">
    <property type="entry name" value="ABC_transp_ATP-bind"/>
</dbReference>
<evidence type="ECO:0000256" key="2">
    <source>
        <dbReference type="ARBA" id="ARBA00005417"/>
    </source>
</evidence>
<keyword evidence="5" id="KW-0067">ATP-binding</keyword>
<comment type="caution">
    <text evidence="8">The sequence shown here is derived from an EMBL/GenBank/DDBJ whole genome shotgun (WGS) entry which is preliminary data.</text>
</comment>
<dbReference type="Proteomes" id="UP000033649">
    <property type="component" value="Unassembled WGS sequence"/>
</dbReference>
<dbReference type="GO" id="GO:0016887">
    <property type="term" value="F:ATP hydrolysis activity"/>
    <property type="evidence" value="ECO:0007669"/>
    <property type="project" value="InterPro"/>
</dbReference>
<keyword evidence="4" id="KW-0547">Nucleotide-binding</keyword>
<dbReference type="PANTHER" id="PTHR43776:SF7">
    <property type="entry name" value="D,D-DIPEPTIDE TRANSPORT ATP-BINDING PROTEIN DDPF-RELATED"/>
    <property type="match status" value="1"/>
</dbReference>
<evidence type="ECO:0000256" key="6">
    <source>
        <dbReference type="SAM" id="MobiDB-lite"/>
    </source>
</evidence>
<dbReference type="InterPro" id="IPR003439">
    <property type="entry name" value="ABC_transporter-like_ATP-bd"/>
</dbReference>
<dbReference type="InterPro" id="IPR017871">
    <property type="entry name" value="ABC_transporter-like_CS"/>
</dbReference>
<dbReference type="Pfam" id="PF00005">
    <property type="entry name" value="ABC_tran"/>
    <property type="match status" value="2"/>
</dbReference>
<dbReference type="FunFam" id="3.40.50.300:FF:000016">
    <property type="entry name" value="Oligopeptide ABC transporter ATP-binding component"/>
    <property type="match status" value="2"/>
</dbReference>
<evidence type="ECO:0000313" key="9">
    <source>
        <dbReference type="Proteomes" id="UP000033649"/>
    </source>
</evidence>
<accession>A0A0F5FK91</accession>
<evidence type="ECO:0000256" key="1">
    <source>
        <dbReference type="ARBA" id="ARBA00004417"/>
    </source>
</evidence>
<keyword evidence="9" id="KW-1185">Reference proteome</keyword>
<dbReference type="CDD" id="cd03257">
    <property type="entry name" value="ABC_NikE_OppD_transporters"/>
    <property type="match status" value="2"/>
</dbReference>
<dbReference type="PATRIC" id="fig|429727.3.peg.1023"/>
<dbReference type="PROSITE" id="PS50893">
    <property type="entry name" value="ABC_TRANSPORTER_2"/>
    <property type="match status" value="2"/>
</dbReference>
<proteinExistence type="inferred from homology"/>
<comment type="subcellular location">
    <subcellularLocation>
        <location evidence="1">Cell inner membrane</location>
        <topology evidence="1">Peripheral membrane protein</topology>
    </subcellularLocation>
</comment>
<dbReference type="GO" id="GO:0005524">
    <property type="term" value="F:ATP binding"/>
    <property type="evidence" value="ECO:0007669"/>
    <property type="project" value="UniProtKB-KW"/>
</dbReference>
<dbReference type="Pfam" id="PF08352">
    <property type="entry name" value="oligo_HPY"/>
    <property type="match status" value="2"/>
</dbReference>
<evidence type="ECO:0000313" key="8">
    <source>
        <dbReference type="EMBL" id="KKB09309.1"/>
    </source>
</evidence>
<dbReference type="GO" id="GO:0055085">
    <property type="term" value="P:transmembrane transport"/>
    <property type="evidence" value="ECO:0007669"/>
    <property type="project" value="UniProtKB-ARBA"/>
</dbReference>
<dbReference type="STRING" id="429727.VE26_04920"/>
<feature type="region of interest" description="Disordered" evidence="6">
    <location>
        <begin position="659"/>
        <end position="679"/>
    </location>
</feature>
<dbReference type="SUPFAM" id="SSF52540">
    <property type="entry name" value="P-loop containing nucleoside triphosphate hydrolases"/>
    <property type="match status" value="2"/>
</dbReference>
<dbReference type="OrthoDB" id="9802264at2"/>
<dbReference type="InterPro" id="IPR013563">
    <property type="entry name" value="Oligopep_ABC_C"/>
</dbReference>
<dbReference type="EMBL" id="JZEY01000054">
    <property type="protein sequence ID" value="KKB09309.1"/>
    <property type="molecule type" value="Genomic_DNA"/>
</dbReference>
<sequence length="679" mass="73513">MMPQVVPAAVPAEAVLSVRNLSIDAKGADGNPIHLVQDVSFDVFEEEVLGLVGESGSGKSLTMLAVLGLLGPGLKIVSGSIVLRGQELTTMPFTDLQKVRGKAVSIIFQDPLTTLNPVLRIGDQIGEAIRLHNPGKSKAEVKARVIELLSLVGIPNPERRFSQFPNEFSGGMRQRVVIAMAMANEPDLLIADEPTTALDVTIQAQVMQVLAEVRARTGAAMVLITHDLGLVSEYADRLAVMYSGRIVEQAPGEQLFADPRHPYTAGLIASLPQIDHKVASLYSIPGFVPDPRKRPSGCPFHPRCAIGRDRPECSSSDPALREISVQRDVACHFSDETPAWLVEQRQISAMVADAPEAANDDASKVVLKVSHLDKVFNIGGAAFKSHKLRALRDINFDLRSGRTLGIVGESGCGKSTLARVLLRLSEASGGDVYLNGAPLFKLRGNALRQRRRDLQVVFQDPYSSLDPRMKIHDVIAEPLRISGSYTPERVNQLLEHVGLPPEAGQRRSPEFSGGQRQRIAIARSLALNPDVLILDEAVSALDVSIQAQVINLLMQLQKDLGLTYVFISHDLSVVRHISDEVMVMYLGRVIEQGSTADVFDRPAHPYTRALLAAIPQIGGKSDSEGLIAKGDLPNPMNPPSGCAFRTRCPMAQPLCAEQEPPLVDHGQPGHESACHFAQA</sequence>
<evidence type="ECO:0000256" key="5">
    <source>
        <dbReference type="ARBA" id="ARBA00022840"/>
    </source>
</evidence>
<protein>
    <recommendedName>
        <fullName evidence="7">ABC transporter domain-containing protein</fullName>
    </recommendedName>
</protein>
<dbReference type="NCBIfam" id="NF008453">
    <property type="entry name" value="PRK11308.1"/>
    <property type="match status" value="2"/>
</dbReference>
<comment type="similarity">
    <text evidence="2">Belongs to the ABC transporter superfamily.</text>
</comment>
<organism evidence="8 9">
    <name type="scientific">Devosia chinhatensis</name>
    <dbReference type="NCBI Taxonomy" id="429727"/>
    <lineage>
        <taxon>Bacteria</taxon>
        <taxon>Pseudomonadati</taxon>
        <taxon>Pseudomonadota</taxon>
        <taxon>Alphaproteobacteria</taxon>
        <taxon>Hyphomicrobiales</taxon>
        <taxon>Devosiaceae</taxon>
        <taxon>Devosia</taxon>
    </lineage>
</organism>
<name>A0A0F5FK91_9HYPH</name>
<feature type="domain" description="ABC transporter" evidence="7">
    <location>
        <begin position="367"/>
        <end position="611"/>
    </location>
</feature>
<dbReference type="InterPro" id="IPR003593">
    <property type="entry name" value="AAA+_ATPase"/>
</dbReference>
<gene>
    <name evidence="8" type="ORF">VE26_04920</name>
</gene>
<evidence type="ECO:0000256" key="4">
    <source>
        <dbReference type="ARBA" id="ARBA00022741"/>
    </source>
</evidence>
<evidence type="ECO:0000256" key="3">
    <source>
        <dbReference type="ARBA" id="ARBA00022448"/>
    </source>
</evidence>
<dbReference type="SMART" id="SM00382">
    <property type="entry name" value="AAA"/>
    <property type="match status" value="2"/>
</dbReference>
<dbReference type="GO" id="GO:0005886">
    <property type="term" value="C:plasma membrane"/>
    <property type="evidence" value="ECO:0007669"/>
    <property type="project" value="UniProtKB-SubCell"/>
</dbReference>
<dbReference type="NCBIfam" id="NF007739">
    <property type="entry name" value="PRK10419.1"/>
    <property type="match status" value="2"/>
</dbReference>
<dbReference type="GO" id="GO:0015833">
    <property type="term" value="P:peptide transport"/>
    <property type="evidence" value="ECO:0007669"/>
    <property type="project" value="InterPro"/>
</dbReference>
<dbReference type="Gene3D" id="3.40.50.300">
    <property type="entry name" value="P-loop containing nucleotide triphosphate hydrolases"/>
    <property type="match status" value="2"/>
</dbReference>
<dbReference type="NCBIfam" id="TIGR01727">
    <property type="entry name" value="oligo_HPY"/>
    <property type="match status" value="2"/>
</dbReference>